<dbReference type="Pfam" id="PF00015">
    <property type="entry name" value="MCPsignal"/>
    <property type="match status" value="1"/>
</dbReference>
<dbReference type="InterPro" id="IPR039379">
    <property type="entry name" value="Protoglobin_sensor_dom"/>
</dbReference>
<dbReference type="SMART" id="SM00283">
    <property type="entry name" value="MA"/>
    <property type="match status" value="1"/>
</dbReference>
<feature type="coiled-coil region" evidence="4">
    <location>
        <begin position="171"/>
        <end position="205"/>
    </location>
</feature>
<feature type="domain" description="Methyl-accepting transducer" evidence="5">
    <location>
        <begin position="201"/>
        <end position="421"/>
    </location>
</feature>
<proteinExistence type="inferred from homology"/>
<dbReference type="SUPFAM" id="SSF58104">
    <property type="entry name" value="Methyl-accepting chemotaxis protein (MCP) signaling domain"/>
    <property type="match status" value="1"/>
</dbReference>
<dbReference type="PANTHER" id="PTHR32089">
    <property type="entry name" value="METHYL-ACCEPTING CHEMOTAXIS PROTEIN MCPB"/>
    <property type="match status" value="1"/>
</dbReference>
<dbReference type="InterPro" id="IPR044398">
    <property type="entry name" value="Globin-sensor_dom"/>
</dbReference>
<dbReference type="PRINTS" id="PR00260">
    <property type="entry name" value="CHEMTRNSDUCR"/>
</dbReference>
<evidence type="ECO:0000256" key="4">
    <source>
        <dbReference type="SAM" id="Coils"/>
    </source>
</evidence>
<dbReference type="GO" id="GO:0007165">
    <property type="term" value="P:signal transduction"/>
    <property type="evidence" value="ECO:0007669"/>
    <property type="project" value="UniProtKB-KW"/>
</dbReference>
<dbReference type="EMBL" id="JADKPV010000004">
    <property type="protein sequence ID" value="MBF4501584.1"/>
    <property type="molecule type" value="Genomic_DNA"/>
</dbReference>
<evidence type="ECO:0000256" key="1">
    <source>
        <dbReference type="ARBA" id="ARBA00023224"/>
    </source>
</evidence>
<dbReference type="GO" id="GO:0006935">
    <property type="term" value="P:chemotaxis"/>
    <property type="evidence" value="ECO:0007669"/>
    <property type="project" value="InterPro"/>
</dbReference>
<dbReference type="InterPro" id="IPR012292">
    <property type="entry name" value="Globin/Proto"/>
</dbReference>
<dbReference type="Gene3D" id="1.10.287.950">
    <property type="entry name" value="Methyl-accepting chemotaxis protein"/>
    <property type="match status" value="1"/>
</dbReference>
<dbReference type="GO" id="GO:0020037">
    <property type="term" value="F:heme binding"/>
    <property type="evidence" value="ECO:0007669"/>
    <property type="project" value="InterPro"/>
</dbReference>
<dbReference type="PROSITE" id="PS50111">
    <property type="entry name" value="CHEMOTAXIS_TRANSDUC_2"/>
    <property type="match status" value="1"/>
</dbReference>
<evidence type="ECO:0000313" key="6">
    <source>
        <dbReference type="EMBL" id="MBF4501584.1"/>
    </source>
</evidence>
<dbReference type="GO" id="GO:0016020">
    <property type="term" value="C:membrane"/>
    <property type="evidence" value="ECO:0007669"/>
    <property type="project" value="InterPro"/>
</dbReference>
<dbReference type="SUPFAM" id="SSF46458">
    <property type="entry name" value="Globin-like"/>
    <property type="match status" value="1"/>
</dbReference>
<comment type="similarity">
    <text evidence="2">Belongs to the methyl-accepting chemotaxis (MCP) protein family.</text>
</comment>
<keyword evidence="1 3" id="KW-0807">Transducer</keyword>
<evidence type="ECO:0000313" key="7">
    <source>
        <dbReference type="Proteomes" id="UP000622653"/>
    </source>
</evidence>
<dbReference type="InterPro" id="IPR009050">
    <property type="entry name" value="Globin-like_sf"/>
</dbReference>
<protein>
    <submittedName>
        <fullName evidence="6">Globin-coupled sensor protein</fullName>
    </submittedName>
</protein>
<name>A0A8J7GB43_9BACL</name>
<dbReference type="RefSeq" id="WP_194563062.1">
    <property type="nucleotide sequence ID" value="NZ_JADKPV010000004.1"/>
</dbReference>
<dbReference type="CDD" id="cd01068">
    <property type="entry name" value="globin_sensor"/>
    <property type="match status" value="1"/>
</dbReference>
<keyword evidence="7" id="KW-1185">Reference proteome</keyword>
<evidence type="ECO:0000259" key="5">
    <source>
        <dbReference type="PROSITE" id="PS50111"/>
    </source>
</evidence>
<sequence length="434" mass="49033">MKRFFQRKNDAAAPNYAAEPTASHVWIRLSDYPEVEAQLKLIDLTIQDLTYLQLLTPYKKELLHTTTEAFYEGLEKIPHLQKIINTHSTTERLKKTLAIHFSALFDAKIDAAFLEQRRQIAKKHVMIELDPKWYIGSFSRFSNAFVQFIFSLPLSKEQQESIMIAFNKLINLEQQLVIEAYDMELEDLRERENELKHAMQQSITQSSEELSAISAETKRSIEQLARQAQTIETSAIDSHQIVMNAESQSQAGNALLLKQREDIANTSASIQQLIEKMKQLSTSSNQIRDIVKLVTTIADQTNLLALNAAIEAARAGEHGAGFAVVATEVRNLAEETKNAIGNVTSLIEATDQRIDEMTKFIAQLTKLMNQSTTTTTSVSQNFEGIVHSTDQLIHQSELTNNEVKSIVHVLDDLQATVQDLERMSLHLVTEIQNL</sequence>
<comment type="caution">
    <text evidence="6">The sequence shown here is derived from an EMBL/GenBank/DDBJ whole genome shotgun (WGS) entry which is preliminary data.</text>
</comment>
<dbReference type="AlphaFoldDB" id="A0A8J7GB43"/>
<organism evidence="6 7">
    <name type="scientific">Savagea serpentis</name>
    <dbReference type="NCBI Taxonomy" id="2785297"/>
    <lineage>
        <taxon>Bacteria</taxon>
        <taxon>Bacillati</taxon>
        <taxon>Bacillota</taxon>
        <taxon>Bacilli</taxon>
        <taxon>Bacillales</taxon>
        <taxon>Caryophanaceae</taxon>
        <taxon>Savagea</taxon>
    </lineage>
</organism>
<dbReference type="Proteomes" id="UP000622653">
    <property type="component" value="Unassembled WGS sequence"/>
</dbReference>
<accession>A0A8J7GB43</accession>
<dbReference type="InterPro" id="IPR004089">
    <property type="entry name" value="MCPsignal_dom"/>
</dbReference>
<keyword evidence="4" id="KW-0175">Coiled coil</keyword>
<evidence type="ECO:0000256" key="3">
    <source>
        <dbReference type="PROSITE-ProRule" id="PRU00284"/>
    </source>
</evidence>
<dbReference type="PANTHER" id="PTHR32089:SF118">
    <property type="entry name" value="HEME-BASED AEROTACTIC TRANSDUCER HEMAT"/>
    <property type="match status" value="1"/>
</dbReference>
<dbReference type="Pfam" id="PF11563">
    <property type="entry name" value="Protoglobin"/>
    <property type="match status" value="1"/>
</dbReference>
<dbReference type="GO" id="GO:0004888">
    <property type="term" value="F:transmembrane signaling receptor activity"/>
    <property type="evidence" value="ECO:0007669"/>
    <property type="project" value="InterPro"/>
</dbReference>
<evidence type="ECO:0000256" key="2">
    <source>
        <dbReference type="ARBA" id="ARBA00029447"/>
    </source>
</evidence>
<dbReference type="GO" id="GO:0019825">
    <property type="term" value="F:oxygen binding"/>
    <property type="evidence" value="ECO:0007669"/>
    <property type="project" value="InterPro"/>
</dbReference>
<reference evidence="6" key="1">
    <citation type="submission" date="2020-11" db="EMBL/GenBank/DDBJ databases">
        <title>Multidrug resistant novel bacterium Savagea serpentis sp. nov., isolated from the scats of a vine snake (Ahaetulla nasuta).</title>
        <authorList>
            <person name="Venkata Ramana V."/>
            <person name="Vikas Patil S."/>
            <person name="Yogita Lugani V."/>
        </authorList>
    </citation>
    <scope>NUCLEOTIDE SEQUENCE</scope>
    <source>
        <strain evidence="6">SN6</strain>
    </source>
</reference>
<dbReference type="InterPro" id="IPR004090">
    <property type="entry name" value="Chemotax_Me-accpt_rcpt"/>
</dbReference>
<gene>
    <name evidence="6" type="ORF">IRY55_09435</name>
</gene>
<dbReference type="Gene3D" id="1.10.490.10">
    <property type="entry name" value="Globins"/>
    <property type="match status" value="1"/>
</dbReference>